<gene>
    <name evidence="1" type="ORF">V1264_014178</name>
</gene>
<protein>
    <submittedName>
        <fullName evidence="1">Uncharacterized protein</fullName>
    </submittedName>
</protein>
<dbReference type="AlphaFoldDB" id="A0AAN9BRS2"/>
<organism evidence="1 2">
    <name type="scientific">Littorina saxatilis</name>
    <dbReference type="NCBI Taxonomy" id="31220"/>
    <lineage>
        <taxon>Eukaryota</taxon>
        <taxon>Metazoa</taxon>
        <taxon>Spiralia</taxon>
        <taxon>Lophotrochozoa</taxon>
        <taxon>Mollusca</taxon>
        <taxon>Gastropoda</taxon>
        <taxon>Caenogastropoda</taxon>
        <taxon>Littorinimorpha</taxon>
        <taxon>Littorinoidea</taxon>
        <taxon>Littorinidae</taxon>
        <taxon>Littorina</taxon>
    </lineage>
</organism>
<evidence type="ECO:0000313" key="1">
    <source>
        <dbReference type="EMBL" id="KAK7110278.1"/>
    </source>
</evidence>
<comment type="caution">
    <text evidence="1">The sequence shown here is derived from an EMBL/GenBank/DDBJ whole genome shotgun (WGS) entry which is preliminary data.</text>
</comment>
<accession>A0AAN9BRS2</accession>
<name>A0AAN9BRS2_9CAEN</name>
<reference evidence="1 2" key="1">
    <citation type="submission" date="2024-02" db="EMBL/GenBank/DDBJ databases">
        <title>Chromosome-scale genome assembly of the rough periwinkle Littorina saxatilis.</title>
        <authorList>
            <person name="De Jode A."/>
            <person name="Faria R."/>
            <person name="Formenti G."/>
            <person name="Sims Y."/>
            <person name="Smith T.P."/>
            <person name="Tracey A."/>
            <person name="Wood J.M.D."/>
            <person name="Zagrodzka Z.B."/>
            <person name="Johannesson K."/>
            <person name="Butlin R.K."/>
            <person name="Leder E.H."/>
        </authorList>
    </citation>
    <scope>NUCLEOTIDE SEQUENCE [LARGE SCALE GENOMIC DNA]</scope>
    <source>
        <strain evidence="1">Snail1</strain>
        <tissue evidence="1">Muscle</tissue>
    </source>
</reference>
<dbReference type="Proteomes" id="UP001374579">
    <property type="component" value="Unassembled WGS sequence"/>
</dbReference>
<dbReference type="EMBL" id="JBAMIC010000003">
    <property type="protein sequence ID" value="KAK7110278.1"/>
    <property type="molecule type" value="Genomic_DNA"/>
</dbReference>
<evidence type="ECO:0000313" key="2">
    <source>
        <dbReference type="Proteomes" id="UP001374579"/>
    </source>
</evidence>
<sequence length="193" mass="21595">MGRFCCSNCGTRDVNRPQIAAQLVQPRESLDVTTASEGQTCSRSQRPVSWASNTVGQLQSKIVMQKSDEIGLHQQDFGHPALPLWGSARLQCCPPYRVRTTAWRGCSSVGSALDLYPVGRCQREFVPTFGERFISPSQLCVQTLLGVRTPPCVHASTRPSAHEKDPVIHVRVRWVIETRKYPACFLRKRRMAA</sequence>
<keyword evidence="2" id="KW-1185">Reference proteome</keyword>
<proteinExistence type="predicted"/>